<dbReference type="Pfam" id="PF08666">
    <property type="entry name" value="SAF"/>
    <property type="match status" value="1"/>
</dbReference>
<dbReference type="eggNOG" id="COG2089">
    <property type="taxonomic scope" value="Bacteria"/>
</dbReference>
<dbReference type="AlphaFoldDB" id="A5MZ25"/>
<dbReference type="CDD" id="cd11615">
    <property type="entry name" value="SAF_NeuB_like"/>
    <property type="match status" value="1"/>
</dbReference>
<sequence length="335" mass="37886">MNDIKIGNKIIGNTHPCFIIAEAGSNHNGDIKQAKELVDIAVEAGANAVKFQTFTADKLFSKNHPANKIVKNFEFKLEWHKEMKEYCDKKGIMFITTPFQKDAVDLLEKLNIEGYKIASGDMDYYPLLDYISNTGKPIILASGMAYMDEVKEAFNRIKNGKTEDIAILHCVSNYPPKDEDINLKAIQTIKEEFNVPVGFSDHSMGITVPIAAVALGANIIEKHFTISRKLEGMDHFYALEPKELKQMVIEIRKVEKSMGVGIKTPVKAEFAERHYARRGIIAACNLKEGQVIKEEYLDYVRPVDGIESKYYEEVIGRKVNKNIDVDSPIHWEDLI</sequence>
<dbReference type="Pfam" id="PF03102">
    <property type="entry name" value="NeuB"/>
    <property type="match status" value="1"/>
</dbReference>
<dbReference type="PROSITE" id="PS50844">
    <property type="entry name" value="AFP_LIKE"/>
    <property type="match status" value="1"/>
</dbReference>
<dbReference type="InterPro" id="IPR036732">
    <property type="entry name" value="AFP_Neu5c_C_sf"/>
</dbReference>
<dbReference type="InterPro" id="IPR051690">
    <property type="entry name" value="PseI-like"/>
</dbReference>
<dbReference type="SUPFAM" id="SSF51569">
    <property type="entry name" value="Aldolase"/>
    <property type="match status" value="1"/>
</dbReference>
<feature type="domain" description="AFP-like" evidence="1">
    <location>
        <begin position="279"/>
        <end position="335"/>
    </location>
</feature>
<dbReference type="SUPFAM" id="SSF51269">
    <property type="entry name" value="AFP III-like domain"/>
    <property type="match status" value="1"/>
</dbReference>
<evidence type="ECO:0000313" key="2">
    <source>
        <dbReference type="EMBL" id="EDK34121.1"/>
    </source>
</evidence>
<dbReference type="RefSeq" id="WP_012102447.1">
    <property type="nucleotide sequence ID" value="NC_009706.1"/>
</dbReference>
<organism evidence="2 3">
    <name type="scientific">Clostridium kluyveri (strain ATCC 8527 / DSM 555 / NBRC 12016 / NCIMB 10680 / K1)</name>
    <dbReference type="NCBI Taxonomy" id="431943"/>
    <lineage>
        <taxon>Bacteria</taxon>
        <taxon>Bacillati</taxon>
        <taxon>Bacillota</taxon>
        <taxon>Clostridia</taxon>
        <taxon>Eubacteriales</taxon>
        <taxon>Clostridiaceae</taxon>
        <taxon>Clostridium</taxon>
    </lineage>
</organism>
<dbReference type="STRING" id="431943.CKL_2109"/>
<dbReference type="Gene3D" id="3.90.1210.10">
    <property type="entry name" value="Antifreeze-like/N-acetylneuraminic acid synthase C-terminal domain"/>
    <property type="match status" value="1"/>
</dbReference>
<proteinExistence type="predicted"/>
<accession>A5MZ25</accession>
<reference evidence="2 3" key="1">
    <citation type="journal article" date="2008" name="Proc. Natl. Acad. Sci. U.S.A.">
        <title>The genome of Clostridium kluyveri, a strict anaerobe with unique metabolic features.</title>
        <authorList>
            <person name="Seedorf H."/>
            <person name="Fricke W.F."/>
            <person name="Veith B."/>
            <person name="Brueggemann H."/>
            <person name="Liesegang H."/>
            <person name="Strittmatter A."/>
            <person name="Miethke M."/>
            <person name="Buckel W."/>
            <person name="Hinderberger J."/>
            <person name="Li F."/>
            <person name="Hagemeier C."/>
            <person name="Thauer R.K."/>
            <person name="Gottschalk G."/>
        </authorList>
    </citation>
    <scope>NUCLEOTIDE SEQUENCE [LARGE SCALE GENOMIC DNA]</scope>
    <source>
        <strain evidence="3">ATCC 8527 / DSM 555 / NCIMB 10680</strain>
    </source>
</reference>
<dbReference type="InterPro" id="IPR013974">
    <property type="entry name" value="SAF"/>
</dbReference>
<dbReference type="Gene3D" id="3.20.20.70">
    <property type="entry name" value="Aldolase class I"/>
    <property type="match status" value="1"/>
</dbReference>
<keyword evidence="3" id="KW-1185">Reference proteome</keyword>
<gene>
    <name evidence="2" type="ordered locus">CKL_2109</name>
</gene>
<dbReference type="SMART" id="SM00858">
    <property type="entry name" value="SAF"/>
    <property type="match status" value="1"/>
</dbReference>
<dbReference type="InterPro" id="IPR057736">
    <property type="entry name" value="SAF_PseI/NeuA/NeuB"/>
</dbReference>
<dbReference type="GO" id="GO:0047444">
    <property type="term" value="F:N-acylneuraminate-9-phosphate synthase activity"/>
    <property type="evidence" value="ECO:0007669"/>
    <property type="project" value="TreeGrafter"/>
</dbReference>
<evidence type="ECO:0000313" key="3">
    <source>
        <dbReference type="Proteomes" id="UP000002411"/>
    </source>
</evidence>
<dbReference type="HOGENOM" id="CLU_040465_0_0_9"/>
<dbReference type="KEGG" id="ckl:CKL_2109"/>
<dbReference type="EMBL" id="CP000673">
    <property type="protein sequence ID" value="EDK34121.1"/>
    <property type="molecule type" value="Genomic_DNA"/>
</dbReference>
<dbReference type="PANTHER" id="PTHR42966">
    <property type="entry name" value="N-ACETYLNEURAMINATE SYNTHASE"/>
    <property type="match status" value="1"/>
</dbReference>
<name>A5MZ25_CLOK5</name>
<dbReference type="GO" id="GO:0016051">
    <property type="term" value="P:carbohydrate biosynthetic process"/>
    <property type="evidence" value="ECO:0007669"/>
    <property type="project" value="InterPro"/>
</dbReference>
<evidence type="ECO:0000259" key="1">
    <source>
        <dbReference type="PROSITE" id="PS50844"/>
    </source>
</evidence>
<protein>
    <submittedName>
        <fullName evidence="2">Predicted polysaccharide biosynthesis protein</fullName>
    </submittedName>
</protein>
<dbReference type="Proteomes" id="UP000002411">
    <property type="component" value="Chromosome"/>
</dbReference>
<dbReference type="InterPro" id="IPR013785">
    <property type="entry name" value="Aldolase_TIM"/>
</dbReference>
<dbReference type="InterPro" id="IPR006190">
    <property type="entry name" value="SAF_AFP_Neu5Ac"/>
</dbReference>
<dbReference type="InterPro" id="IPR013132">
    <property type="entry name" value="PseI/NeuA/B-like_N"/>
</dbReference>
<dbReference type="PANTHER" id="PTHR42966:SF1">
    <property type="entry name" value="SIALIC ACID SYNTHASE"/>
    <property type="match status" value="1"/>
</dbReference>